<evidence type="ECO:0000313" key="8">
    <source>
        <dbReference type="EMBL" id="GFQ07380.1"/>
    </source>
</evidence>
<organism evidence="8 9">
    <name type="scientific">Phtheirospermum japonicum</name>
    <dbReference type="NCBI Taxonomy" id="374723"/>
    <lineage>
        <taxon>Eukaryota</taxon>
        <taxon>Viridiplantae</taxon>
        <taxon>Streptophyta</taxon>
        <taxon>Embryophyta</taxon>
        <taxon>Tracheophyta</taxon>
        <taxon>Spermatophyta</taxon>
        <taxon>Magnoliopsida</taxon>
        <taxon>eudicotyledons</taxon>
        <taxon>Gunneridae</taxon>
        <taxon>Pentapetalae</taxon>
        <taxon>asterids</taxon>
        <taxon>lamiids</taxon>
        <taxon>Lamiales</taxon>
        <taxon>Orobanchaceae</taxon>
        <taxon>Orobanchaceae incertae sedis</taxon>
        <taxon>Phtheirospermum</taxon>
    </lineage>
</organism>
<dbReference type="Pfam" id="PF12678">
    <property type="entry name" value="zf-rbx1"/>
    <property type="match status" value="1"/>
</dbReference>
<dbReference type="InterPro" id="IPR024766">
    <property type="entry name" value="Znf_RING_H2"/>
</dbReference>
<name>A0A830D814_9LAMI</name>
<dbReference type="EMBL" id="BMAC01001481">
    <property type="protein sequence ID" value="GFQ07380.1"/>
    <property type="molecule type" value="Genomic_DNA"/>
</dbReference>
<keyword evidence="3 6" id="KW-0863">Zinc-finger</keyword>
<protein>
    <recommendedName>
        <fullName evidence="7">RING-type domain-containing protein</fullName>
    </recommendedName>
</protein>
<keyword evidence="5" id="KW-0862">Zinc</keyword>
<evidence type="ECO:0000256" key="1">
    <source>
        <dbReference type="ARBA" id="ARBA00004906"/>
    </source>
</evidence>
<evidence type="ECO:0000256" key="2">
    <source>
        <dbReference type="ARBA" id="ARBA00022723"/>
    </source>
</evidence>
<evidence type="ECO:0000256" key="5">
    <source>
        <dbReference type="ARBA" id="ARBA00022833"/>
    </source>
</evidence>
<accession>A0A830D814</accession>
<proteinExistence type="predicted"/>
<dbReference type="Gene3D" id="3.30.40.10">
    <property type="entry name" value="Zinc/RING finger domain, C3HC4 (zinc finger)"/>
    <property type="match status" value="1"/>
</dbReference>
<dbReference type="OrthoDB" id="3824970at2759"/>
<evidence type="ECO:0000259" key="7">
    <source>
        <dbReference type="PROSITE" id="PS50089"/>
    </source>
</evidence>
<gene>
    <name evidence="8" type="ORF">PHJA_002882100</name>
</gene>
<keyword evidence="2" id="KW-0479">Metal-binding</keyword>
<comment type="caution">
    <text evidence="8">The sequence shown here is derived from an EMBL/GenBank/DDBJ whole genome shotgun (WGS) entry which is preliminary data.</text>
</comment>
<sequence length="232" mass="27296">MGSGFGYEYRYEFSIVNEDEINSQHKLKRSDGVKTFLFEIRTNFVLKKKDVYEYTNGYILYLMAGYRLYEYWMTKQEIRKLFDDAFDFAKRMAADDPQPNNIIPVVVDLDVRTVQQEGESFDECMERAITAQKLVPLWLWPSEQTVERKQFNKDPTFVFLLRVLHRIRVEDVDEGLALMELCPICSKSPKVGSQISKLWFCEHPFHSHCIVRVLEDNNLCPTCHSPVYGKHT</sequence>
<dbReference type="InterPro" id="IPR013083">
    <property type="entry name" value="Znf_RING/FYVE/PHD"/>
</dbReference>
<dbReference type="Proteomes" id="UP000653305">
    <property type="component" value="Unassembled WGS sequence"/>
</dbReference>
<keyword evidence="4" id="KW-0833">Ubl conjugation pathway</keyword>
<feature type="domain" description="RING-type" evidence="7">
    <location>
        <begin position="182"/>
        <end position="224"/>
    </location>
</feature>
<reference evidence="8" key="1">
    <citation type="submission" date="2020-07" db="EMBL/GenBank/DDBJ databases">
        <title>Ethylene signaling mediates host invasion by parasitic plants.</title>
        <authorList>
            <person name="Yoshida S."/>
        </authorList>
    </citation>
    <scope>NUCLEOTIDE SEQUENCE</scope>
    <source>
        <strain evidence="8">Okayama</strain>
    </source>
</reference>
<evidence type="ECO:0000256" key="6">
    <source>
        <dbReference type="PROSITE-ProRule" id="PRU00175"/>
    </source>
</evidence>
<dbReference type="InterPro" id="IPR001841">
    <property type="entry name" value="Znf_RING"/>
</dbReference>
<keyword evidence="9" id="KW-1185">Reference proteome</keyword>
<comment type="pathway">
    <text evidence="1">Protein modification; protein ubiquitination.</text>
</comment>
<dbReference type="SUPFAM" id="SSF57850">
    <property type="entry name" value="RING/U-box"/>
    <property type="match status" value="1"/>
</dbReference>
<dbReference type="PROSITE" id="PS50089">
    <property type="entry name" value="ZF_RING_2"/>
    <property type="match status" value="1"/>
</dbReference>
<evidence type="ECO:0000256" key="4">
    <source>
        <dbReference type="ARBA" id="ARBA00022786"/>
    </source>
</evidence>
<evidence type="ECO:0000256" key="3">
    <source>
        <dbReference type="ARBA" id="ARBA00022771"/>
    </source>
</evidence>
<evidence type="ECO:0000313" key="9">
    <source>
        <dbReference type="Proteomes" id="UP000653305"/>
    </source>
</evidence>
<dbReference type="AlphaFoldDB" id="A0A830D814"/>
<dbReference type="GO" id="GO:0008270">
    <property type="term" value="F:zinc ion binding"/>
    <property type="evidence" value="ECO:0007669"/>
    <property type="project" value="UniProtKB-KW"/>
</dbReference>